<evidence type="ECO:0000256" key="6">
    <source>
        <dbReference type="ARBA" id="ARBA00022723"/>
    </source>
</evidence>
<dbReference type="InParanoid" id="A0A6P9B9V6"/>
<dbReference type="RefSeq" id="XP_034266514.1">
    <property type="nucleotide sequence ID" value="XM_034410623.2"/>
</dbReference>
<dbReference type="InterPro" id="IPR013956">
    <property type="entry name" value="E3_ubiquit_lig_Bre1"/>
</dbReference>
<evidence type="ECO:0000256" key="9">
    <source>
        <dbReference type="ARBA" id="ARBA00022833"/>
    </source>
</evidence>
<keyword evidence="9 14" id="KW-0862">Zinc</keyword>
<dbReference type="PANTHER" id="PTHR23163:SF2">
    <property type="entry name" value="E3 UBIQUITIN-PROTEIN LIGASE BRE1A"/>
    <property type="match status" value="1"/>
</dbReference>
<evidence type="ECO:0000256" key="3">
    <source>
        <dbReference type="ARBA" id="ARBA00004906"/>
    </source>
</evidence>
<dbReference type="InterPro" id="IPR001841">
    <property type="entry name" value="Znf_RING"/>
</dbReference>
<dbReference type="InterPro" id="IPR013083">
    <property type="entry name" value="Znf_RING/FYVE/PHD"/>
</dbReference>
<feature type="compositionally biased region" description="Basic and acidic residues" evidence="16">
    <location>
        <begin position="541"/>
        <end position="558"/>
    </location>
</feature>
<evidence type="ECO:0000256" key="7">
    <source>
        <dbReference type="ARBA" id="ARBA00022771"/>
    </source>
</evidence>
<evidence type="ECO:0000256" key="4">
    <source>
        <dbReference type="ARBA" id="ARBA00005555"/>
    </source>
</evidence>
<feature type="coiled-coil region" evidence="15">
    <location>
        <begin position="232"/>
        <end position="291"/>
    </location>
</feature>
<comment type="similarity">
    <text evidence="4 14">Belongs to the BRE1 family.</text>
</comment>
<keyword evidence="6 14" id="KW-0479">Metal-binding</keyword>
<dbReference type="InterPro" id="IPR017907">
    <property type="entry name" value="Znf_RING_CS"/>
</dbReference>
<feature type="coiled-coil region" evidence="15">
    <location>
        <begin position="65"/>
        <end position="99"/>
    </location>
</feature>
<dbReference type="KEGG" id="pgut:117661602"/>
<feature type="region of interest" description="Disordered" evidence="16">
    <location>
        <begin position="23"/>
        <end position="42"/>
    </location>
</feature>
<evidence type="ECO:0000256" key="2">
    <source>
        <dbReference type="ARBA" id="ARBA00004123"/>
    </source>
</evidence>
<dbReference type="GO" id="GO:0033503">
    <property type="term" value="C:HULC complex"/>
    <property type="evidence" value="ECO:0007669"/>
    <property type="project" value="TreeGrafter"/>
</dbReference>
<accession>A0A6P9B9V6</accession>
<dbReference type="GO" id="GO:0061630">
    <property type="term" value="F:ubiquitin protein ligase activity"/>
    <property type="evidence" value="ECO:0007669"/>
    <property type="project" value="UniProtKB-EC"/>
</dbReference>
<proteinExistence type="inferred from homology"/>
<keyword evidence="12 14" id="KW-0539">Nucleus</keyword>
<evidence type="ECO:0000256" key="1">
    <source>
        <dbReference type="ARBA" id="ARBA00000900"/>
    </source>
</evidence>
<dbReference type="GO" id="GO:0005634">
    <property type="term" value="C:nucleus"/>
    <property type="evidence" value="ECO:0007669"/>
    <property type="project" value="UniProtKB-SubCell"/>
</dbReference>
<comment type="catalytic activity">
    <reaction evidence="1 14">
        <text>S-ubiquitinyl-[E2 ubiquitin-conjugating enzyme]-L-cysteine + [acceptor protein]-L-lysine = [E2 ubiquitin-conjugating enzyme]-L-cysteine + N(6)-ubiquitinyl-[acceptor protein]-L-lysine.</text>
        <dbReference type="EC" id="2.3.2.27"/>
    </reaction>
</comment>
<sequence length="996" mass="116381">MKNNWRSGNLQFVAMSGIGNKRVAAETSPSAPPEKKAGVEDSETTVETIKLGGVSSTEELDIRTLQTKNRKLAEMLDQRQVIEDELREHIEKLEKRQATDDASLLIVNRYWSQFDENIRIILKRYDLDQGLGDLLSERKALVVPEPEPDSDSNQERKDERDRGEIFEPAFSFLATLASSTSEEMESQLQERFESSRRAVTQIVTMYDKLQERVDVLSQKLNSGDVSLMEEAVQELNSFLANENRRLQELADLLQEKHRSMSQEFSKLQGKVETAESRVSVLETTIEDLQWDTDKIRKREQRLNRHLADVLERVNSKGYKVYGAGSSLYGGTITINSRKFEEMNAELEENKELAENRLSELEKLRQDLEEVTTQNDKLKVDLRRAVEEVVKETPEYRCMQSQFSVLYNESLQLKSQLDEARTLLHGTRSTHQRQVELIERDEVSLHKKLRTEVIQLEDTLAQVRKEYEMLRIEFEQTLAANEQAGPINREMRHLISSLQNHNHQLKGEVLRYKRKLREAQSDLSKTRSRSGSAVLHSQSSTEDAKEEPPEIKQEAEDPSHAATSKGASEDALETKSKRDEEERERERREKEREREKEKEKEKEREREKEKEREREKQKQKESEKERESTKEKDKGKHDDGRKREAELVKQLKADLKKAQESQKEMKLLLDMYRSAPKEQRDKVQLMAAEKKSKAELEELRQRLKELEDKEKKESKKMADEDALRKIRAVEEQIEYLQKKLAMAKQEEEALLSEMDVTGQAFEDMQEQNIRLMQQLREKDDANFKLMSERIKSNQIHKLLKEEKEELADQVLTLKTQVDAQLQVVRKLEEKEHLLQNNIGTGEKELGLRTQALEMNKRKAMDAAQLADDLRAQLELAQKKLHDFQDEIVENSVTKEKDMFNFKRAQEDISRLRRKLETTKKPDMIPNCDEILMEEIKDYKARLTCPCCNMRKKDAVLTKCFHVFCFECVKTRYDTRQRKCPKCNAAFGANDFHRIYIG</sequence>
<evidence type="ECO:0000256" key="12">
    <source>
        <dbReference type="ARBA" id="ARBA00023242"/>
    </source>
</evidence>
<feature type="compositionally biased region" description="Polar residues" evidence="16">
    <location>
        <begin position="528"/>
        <end position="540"/>
    </location>
</feature>
<dbReference type="FunCoup" id="A0A6P9B9V6">
    <property type="interactions" value="664"/>
</dbReference>
<dbReference type="AlphaFoldDB" id="A0A6P9B9V6"/>
<keyword evidence="8 14" id="KW-0833">Ubl conjugation pathway</keyword>
<feature type="compositionally biased region" description="Basic and acidic residues" evidence="16">
    <location>
        <begin position="571"/>
        <end position="647"/>
    </location>
</feature>
<keyword evidence="5 14" id="KW-0808">Transferase</keyword>
<keyword evidence="10 14" id="KW-0156">Chromatin regulator</keyword>
<evidence type="ECO:0000259" key="17">
    <source>
        <dbReference type="PROSITE" id="PS50089"/>
    </source>
</evidence>
<evidence type="ECO:0000256" key="16">
    <source>
        <dbReference type="SAM" id="MobiDB-lite"/>
    </source>
</evidence>
<dbReference type="SMART" id="SM00184">
    <property type="entry name" value="RING"/>
    <property type="match status" value="1"/>
</dbReference>
<evidence type="ECO:0000313" key="18">
    <source>
        <dbReference type="Proteomes" id="UP001652622"/>
    </source>
</evidence>
<dbReference type="PANTHER" id="PTHR23163">
    <property type="entry name" value="RING FINGER PROTEIN-RELATED"/>
    <property type="match status" value="1"/>
</dbReference>
<dbReference type="EC" id="2.3.2.27" evidence="14"/>
<feature type="region of interest" description="Disordered" evidence="16">
    <location>
        <begin position="519"/>
        <end position="647"/>
    </location>
</feature>
<protein>
    <recommendedName>
        <fullName evidence="14">E3 ubiquitin protein ligase</fullName>
        <ecNumber evidence="14">2.3.2.27</ecNumber>
    </recommendedName>
</protein>
<evidence type="ECO:0000256" key="10">
    <source>
        <dbReference type="ARBA" id="ARBA00022853"/>
    </source>
</evidence>
<dbReference type="InterPro" id="IPR018957">
    <property type="entry name" value="Znf_C3HC4_RING-type"/>
</dbReference>
<dbReference type="InterPro" id="IPR058643">
    <property type="entry name" value="BRE1-like_CC"/>
</dbReference>
<dbReference type="Pfam" id="PF00097">
    <property type="entry name" value="zf-C3HC4"/>
    <property type="match status" value="1"/>
</dbReference>
<dbReference type="Pfam" id="PF26095">
    <property type="entry name" value="CC_Bre1"/>
    <property type="match status" value="1"/>
</dbReference>
<dbReference type="GO" id="GO:0006325">
    <property type="term" value="P:chromatin organization"/>
    <property type="evidence" value="ECO:0007669"/>
    <property type="project" value="UniProtKB-KW"/>
</dbReference>
<comment type="subcellular location">
    <subcellularLocation>
        <location evidence="2 14">Nucleus</location>
    </subcellularLocation>
</comment>
<evidence type="ECO:0000256" key="13">
    <source>
        <dbReference type="PROSITE-ProRule" id="PRU00175"/>
    </source>
</evidence>
<dbReference type="CTD" id="56254"/>
<keyword evidence="7 13" id="KW-0863">Zinc-finger</keyword>
<dbReference type="GO" id="GO:0008270">
    <property type="term" value="F:zinc ion binding"/>
    <property type="evidence" value="ECO:0007669"/>
    <property type="project" value="UniProtKB-KW"/>
</dbReference>
<dbReference type="Gene3D" id="3.30.40.10">
    <property type="entry name" value="Zinc/RING finger domain, C3HC4 (zinc finger)"/>
    <property type="match status" value="1"/>
</dbReference>
<dbReference type="CDD" id="cd16814">
    <property type="entry name" value="RING-HC_RNF20"/>
    <property type="match status" value="1"/>
</dbReference>
<gene>
    <name evidence="19" type="primary">RNF20</name>
</gene>
<evidence type="ECO:0000313" key="19">
    <source>
        <dbReference type="RefSeq" id="XP_034266514.1"/>
    </source>
</evidence>
<evidence type="ECO:0000256" key="14">
    <source>
        <dbReference type="RuleBase" id="RU365038"/>
    </source>
</evidence>
<keyword evidence="18" id="KW-1185">Reference proteome</keyword>
<dbReference type="Pfam" id="PF26052">
    <property type="entry name" value="BRE1B"/>
    <property type="match status" value="1"/>
</dbReference>
<feature type="region of interest" description="Disordered" evidence="16">
    <location>
        <begin position="140"/>
        <end position="161"/>
    </location>
</feature>
<evidence type="ECO:0000256" key="15">
    <source>
        <dbReference type="SAM" id="Coils"/>
    </source>
</evidence>
<dbReference type="OrthoDB" id="10266039at2759"/>
<dbReference type="SUPFAM" id="SSF57850">
    <property type="entry name" value="RING/U-box"/>
    <property type="match status" value="1"/>
</dbReference>
<organism evidence="18 19">
    <name type="scientific">Pantherophis guttatus</name>
    <name type="common">Corn snake</name>
    <name type="synonym">Elaphe guttata</name>
    <dbReference type="NCBI Taxonomy" id="94885"/>
    <lineage>
        <taxon>Eukaryota</taxon>
        <taxon>Metazoa</taxon>
        <taxon>Chordata</taxon>
        <taxon>Craniata</taxon>
        <taxon>Vertebrata</taxon>
        <taxon>Euteleostomi</taxon>
        <taxon>Lepidosauria</taxon>
        <taxon>Squamata</taxon>
        <taxon>Bifurcata</taxon>
        <taxon>Unidentata</taxon>
        <taxon>Episquamata</taxon>
        <taxon>Toxicofera</taxon>
        <taxon>Serpentes</taxon>
        <taxon>Colubroidea</taxon>
        <taxon>Colubridae</taxon>
        <taxon>Colubrinae</taxon>
        <taxon>Pantherophis</taxon>
    </lineage>
</organism>
<dbReference type="Gene3D" id="1.20.1170.10">
    <property type="match status" value="1"/>
</dbReference>
<dbReference type="OMA" id="YSNIDTR"/>
<feature type="coiled-coil region" evidence="15">
    <location>
        <begin position="336"/>
        <end position="387"/>
    </location>
</feature>
<dbReference type="FunFam" id="3.30.40.10:FF:000040">
    <property type="entry name" value="E3 ubiquitin protein ligase"/>
    <property type="match status" value="1"/>
</dbReference>
<feature type="domain" description="RING-type" evidence="17">
    <location>
        <begin position="943"/>
        <end position="982"/>
    </location>
</feature>
<keyword evidence="11 14" id="KW-0175">Coiled coil</keyword>
<reference evidence="19" key="1">
    <citation type="submission" date="2025-08" db="UniProtKB">
        <authorList>
            <consortium name="RefSeq"/>
        </authorList>
    </citation>
    <scope>IDENTIFICATION</scope>
    <source>
        <tissue evidence="19">Blood</tissue>
    </source>
</reference>
<evidence type="ECO:0000256" key="11">
    <source>
        <dbReference type="ARBA" id="ARBA00023054"/>
    </source>
</evidence>
<feature type="coiled-coil region" evidence="15">
    <location>
        <begin position="858"/>
        <end position="885"/>
    </location>
</feature>
<dbReference type="GeneID" id="117661602"/>
<dbReference type="PROSITE" id="PS00518">
    <property type="entry name" value="ZF_RING_1"/>
    <property type="match status" value="1"/>
</dbReference>
<dbReference type="InterPro" id="IPR058642">
    <property type="entry name" value="BRE1A/B-like_dom"/>
</dbReference>
<dbReference type="PROSITE" id="PS50089">
    <property type="entry name" value="ZF_RING_2"/>
    <property type="match status" value="1"/>
</dbReference>
<name>A0A6P9B9V6_PANGU</name>
<dbReference type="UniPathway" id="UPA00143"/>
<dbReference type="Proteomes" id="UP001652622">
    <property type="component" value="Unplaced"/>
</dbReference>
<evidence type="ECO:0000256" key="8">
    <source>
        <dbReference type="ARBA" id="ARBA00022786"/>
    </source>
</evidence>
<comment type="pathway">
    <text evidence="3 14">Protein modification; protein ubiquitination.</text>
</comment>
<dbReference type="GO" id="GO:0016567">
    <property type="term" value="P:protein ubiquitination"/>
    <property type="evidence" value="ECO:0007669"/>
    <property type="project" value="UniProtKB-UniRule"/>
</dbReference>
<evidence type="ECO:0000256" key="5">
    <source>
        <dbReference type="ARBA" id="ARBA00022679"/>
    </source>
</evidence>